<dbReference type="PANTHER" id="PTHR43434:SF1">
    <property type="entry name" value="PHOSPHOGLYCOLATE PHOSPHATASE"/>
    <property type="match status" value="1"/>
</dbReference>
<organism evidence="1 2">
    <name type="scientific">Candidatus Roizmanbacteria bacterium CG_4_9_14_0_2_um_filter_39_13</name>
    <dbReference type="NCBI Taxonomy" id="1974839"/>
    <lineage>
        <taxon>Bacteria</taxon>
        <taxon>Candidatus Roizmaniibacteriota</taxon>
    </lineage>
</organism>
<accession>A0A2M8EW30</accession>
<dbReference type="AlphaFoldDB" id="A0A2M8EW30"/>
<dbReference type="GO" id="GO:0005829">
    <property type="term" value="C:cytosol"/>
    <property type="evidence" value="ECO:0007669"/>
    <property type="project" value="TreeGrafter"/>
</dbReference>
<gene>
    <name evidence="1" type="ORF">CO051_07595</name>
</gene>
<dbReference type="Gene3D" id="3.40.50.1000">
    <property type="entry name" value="HAD superfamily/HAD-like"/>
    <property type="match status" value="1"/>
</dbReference>
<dbReference type="InterPro" id="IPR023214">
    <property type="entry name" value="HAD_sf"/>
</dbReference>
<dbReference type="EMBL" id="PFSC01000197">
    <property type="protein sequence ID" value="PJC30078.1"/>
    <property type="molecule type" value="Genomic_DNA"/>
</dbReference>
<dbReference type="GO" id="GO:0008967">
    <property type="term" value="F:phosphoglycolate phosphatase activity"/>
    <property type="evidence" value="ECO:0007669"/>
    <property type="project" value="TreeGrafter"/>
</dbReference>
<proteinExistence type="predicted"/>
<dbReference type="InterPro" id="IPR036412">
    <property type="entry name" value="HAD-like_sf"/>
</dbReference>
<evidence type="ECO:0000313" key="2">
    <source>
        <dbReference type="Proteomes" id="UP000231383"/>
    </source>
</evidence>
<dbReference type="GO" id="GO:0006281">
    <property type="term" value="P:DNA repair"/>
    <property type="evidence" value="ECO:0007669"/>
    <property type="project" value="TreeGrafter"/>
</dbReference>
<comment type="caution">
    <text evidence="1">The sequence shown here is derived from an EMBL/GenBank/DDBJ whole genome shotgun (WGS) entry which is preliminary data.</text>
</comment>
<evidence type="ECO:0008006" key="3">
    <source>
        <dbReference type="Google" id="ProtNLM"/>
    </source>
</evidence>
<dbReference type="Pfam" id="PF13242">
    <property type="entry name" value="Hydrolase_like"/>
    <property type="match status" value="1"/>
</dbReference>
<sequence length="50" mass="5266">MVGDSPVDVLAGKNAGTKTIGVTYGFHGDRIVESDPDHVIDDIGEIIDLI</sequence>
<dbReference type="Proteomes" id="UP000231383">
    <property type="component" value="Unassembled WGS sequence"/>
</dbReference>
<name>A0A2M8EW30_9BACT</name>
<evidence type="ECO:0000313" key="1">
    <source>
        <dbReference type="EMBL" id="PJC30078.1"/>
    </source>
</evidence>
<protein>
    <recommendedName>
        <fullName evidence="3">Phosphoglycolate phosphatase</fullName>
    </recommendedName>
</protein>
<dbReference type="SUPFAM" id="SSF56784">
    <property type="entry name" value="HAD-like"/>
    <property type="match status" value="1"/>
</dbReference>
<dbReference type="InterPro" id="IPR050155">
    <property type="entry name" value="HAD-like_hydrolase_sf"/>
</dbReference>
<dbReference type="PANTHER" id="PTHR43434">
    <property type="entry name" value="PHOSPHOGLYCOLATE PHOSPHATASE"/>
    <property type="match status" value="1"/>
</dbReference>
<reference evidence="2" key="1">
    <citation type="submission" date="2017-09" db="EMBL/GenBank/DDBJ databases">
        <title>Depth-based differentiation of microbial function through sediment-hosted aquifers and enrichment of novel symbionts in the deep terrestrial subsurface.</title>
        <authorList>
            <person name="Probst A.J."/>
            <person name="Ladd B."/>
            <person name="Jarett J.K."/>
            <person name="Geller-Mcgrath D.E."/>
            <person name="Sieber C.M.K."/>
            <person name="Emerson J.B."/>
            <person name="Anantharaman K."/>
            <person name="Thomas B.C."/>
            <person name="Malmstrom R."/>
            <person name="Stieglmeier M."/>
            <person name="Klingl A."/>
            <person name="Woyke T."/>
            <person name="Ryan C.M."/>
            <person name="Banfield J.F."/>
        </authorList>
    </citation>
    <scope>NUCLEOTIDE SEQUENCE [LARGE SCALE GENOMIC DNA]</scope>
</reference>